<gene>
    <name evidence="1" type="ORF">HanXRQr2_Chr13g0611781</name>
</gene>
<dbReference type="AlphaFoldDB" id="A0A9K3EL63"/>
<name>A0A9K3EL63_HELAN</name>
<accession>A0A9K3EL63</accession>
<evidence type="ECO:0000313" key="1">
    <source>
        <dbReference type="EMBL" id="KAF5775413.1"/>
    </source>
</evidence>
<protein>
    <submittedName>
        <fullName evidence="1">Uncharacterized protein</fullName>
    </submittedName>
</protein>
<dbReference type="Gramene" id="mRNA:HanXRQr2_Chr13g0611781">
    <property type="protein sequence ID" value="CDS:HanXRQr2_Chr13g0611781.1"/>
    <property type="gene ID" value="HanXRQr2_Chr13g0611781"/>
</dbReference>
<reference evidence="1" key="1">
    <citation type="journal article" date="2017" name="Nature">
        <title>The sunflower genome provides insights into oil metabolism, flowering and Asterid evolution.</title>
        <authorList>
            <person name="Badouin H."/>
            <person name="Gouzy J."/>
            <person name="Grassa C.J."/>
            <person name="Murat F."/>
            <person name="Staton S.E."/>
            <person name="Cottret L."/>
            <person name="Lelandais-Briere C."/>
            <person name="Owens G.L."/>
            <person name="Carrere S."/>
            <person name="Mayjonade B."/>
            <person name="Legrand L."/>
            <person name="Gill N."/>
            <person name="Kane N.C."/>
            <person name="Bowers J.E."/>
            <person name="Hubner S."/>
            <person name="Bellec A."/>
            <person name="Berard A."/>
            <person name="Berges H."/>
            <person name="Blanchet N."/>
            <person name="Boniface M.C."/>
            <person name="Brunel D."/>
            <person name="Catrice O."/>
            <person name="Chaidir N."/>
            <person name="Claudel C."/>
            <person name="Donnadieu C."/>
            <person name="Faraut T."/>
            <person name="Fievet G."/>
            <person name="Helmstetter N."/>
            <person name="King M."/>
            <person name="Knapp S.J."/>
            <person name="Lai Z."/>
            <person name="Le Paslier M.C."/>
            <person name="Lippi Y."/>
            <person name="Lorenzon L."/>
            <person name="Mandel J.R."/>
            <person name="Marage G."/>
            <person name="Marchand G."/>
            <person name="Marquand E."/>
            <person name="Bret-Mestries E."/>
            <person name="Morien E."/>
            <person name="Nambeesan S."/>
            <person name="Nguyen T."/>
            <person name="Pegot-Espagnet P."/>
            <person name="Pouilly N."/>
            <person name="Raftis F."/>
            <person name="Sallet E."/>
            <person name="Schiex T."/>
            <person name="Thomas J."/>
            <person name="Vandecasteele C."/>
            <person name="Vares D."/>
            <person name="Vear F."/>
            <person name="Vautrin S."/>
            <person name="Crespi M."/>
            <person name="Mangin B."/>
            <person name="Burke J.M."/>
            <person name="Salse J."/>
            <person name="Munos S."/>
            <person name="Vincourt P."/>
            <person name="Rieseberg L.H."/>
            <person name="Langlade N.B."/>
        </authorList>
    </citation>
    <scope>NUCLEOTIDE SEQUENCE</scope>
    <source>
        <tissue evidence="1">Leaves</tissue>
    </source>
</reference>
<keyword evidence="2" id="KW-1185">Reference proteome</keyword>
<proteinExistence type="predicted"/>
<reference evidence="1" key="2">
    <citation type="submission" date="2020-06" db="EMBL/GenBank/DDBJ databases">
        <title>Helianthus annuus Genome sequencing and assembly Release 2.</title>
        <authorList>
            <person name="Gouzy J."/>
            <person name="Langlade N."/>
            <person name="Munos S."/>
        </authorList>
    </citation>
    <scope>NUCLEOTIDE SEQUENCE</scope>
    <source>
        <tissue evidence="1">Leaves</tissue>
    </source>
</reference>
<comment type="caution">
    <text evidence="1">The sequence shown here is derived from an EMBL/GenBank/DDBJ whole genome shotgun (WGS) entry which is preliminary data.</text>
</comment>
<dbReference type="EMBL" id="MNCJ02000328">
    <property type="protein sequence ID" value="KAF5775413.1"/>
    <property type="molecule type" value="Genomic_DNA"/>
</dbReference>
<dbReference type="Proteomes" id="UP000215914">
    <property type="component" value="Unassembled WGS sequence"/>
</dbReference>
<sequence length="55" mass="6104">MSFQVFIVGGSSKSSRLESRECINKLPVSCRKCVDKLPLNISSPLSYAREKTLSL</sequence>
<organism evidence="1 2">
    <name type="scientific">Helianthus annuus</name>
    <name type="common">Common sunflower</name>
    <dbReference type="NCBI Taxonomy" id="4232"/>
    <lineage>
        <taxon>Eukaryota</taxon>
        <taxon>Viridiplantae</taxon>
        <taxon>Streptophyta</taxon>
        <taxon>Embryophyta</taxon>
        <taxon>Tracheophyta</taxon>
        <taxon>Spermatophyta</taxon>
        <taxon>Magnoliopsida</taxon>
        <taxon>eudicotyledons</taxon>
        <taxon>Gunneridae</taxon>
        <taxon>Pentapetalae</taxon>
        <taxon>asterids</taxon>
        <taxon>campanulids</taxon>
        <taxon>Asterales</taxon>
        <taxon>Asteraceae</taxon>
        <taxon>Asteroideae</taxon>
        <taxon>Heliantheae alliance</taxon>
        <taxon>Heliantheae</taxon>
        <taxon>Helianthus</taxon>
    </lineage>
</organism>
<evidence type="ECO:0000313" key="2">
    <source>
        <dbReference type="Proteomes" id="UP000215914"/>
    </source>
</evidence>